<evidence type="ECO:0000313" key="2">
    <source>
        <dbReference type="Proteomes" id="UP001524587"/>
    </source>
</evidence>
<dbReference type="RefSeq" id="WP_422863717.1">
    <property type="nucleotide sequence ID" value="NZ_JAMSKV010000005.1"/>
</dbReference>
<sequence length="354" mass="40415">MSALILVTCDSGAGHLKQEKRADRIRRFTHRLVAGPVPADGPPETFFQRQRALYEADNLYSEPHWFDFERPGGSLLQRIWTRLPDECRDHDRIELWIDPDPNAQLILVQLLDWLGALPDIAPRLWLKLSDSPLGERRPGDWVLPPRPVEAADLALARRAWSAFGAPTPESWSSLRDDPETQRLPGLVSAIERTLRELPDGTGLGATARRILALTEREFWWIEAMQRGPGQADRVLPEQDRVLQKLVLRTLRSGDRVPLWYAEIEQLICELAAAPVPALSGVTERQAGLDLFQDQDRQKRFWESPVRLTYFGADLVAGTEDWSRHNPVCRWLGGTRLTNDRLWRWETASKQLIAP</sequence>
<dbReference type="Proteomes" id="UP001524587">
    <property type="component" value="Unassembled WGS sequence"/>
</dbReference>
<gene>
    <name evidence="1" type="ORF">NFI95_07260</name>
</gene>
<name>A0ABT1W5T2_9PROT</name>
<protein>
    <recommendedName>
        <fullName evidence="3">DUF1835 domain-containing protein</fullName>
    </recommendedName>
</protein>
<reference evidence="1 2" key="1">
    <citation type="submission" date="2022-06" db="EMBL/GenBank/DDBJ databases">
        <title>Endosaccharibacter gen. nov., sp. nov., endophytic bacteria isolated from sugarcane.</title>
        <authorList>
            <person name="Pitiwittayakul N."/>
            <person name="Yukphan P."/>
            <person name="Charoenyingcharoen P."/>
            <person name="Tanasupawat S."/>
        </authorList>
    </citation>
    <scope>NUCLEOTIDE SEQUENCE [LARGE SCALE GENOMIC DNA]</scope>
    <source>
        <strain evidence="1 2">KSS8</strain>
    </source>
</reference>
<organism evidence="1 2">
    <name type="scientific">Endosaccharibacter trunci</name>
    <dbReference type="NCBI Taxonomy" id="2812733"/>
    <lineage>
        <taxon>Bacteria</taxon>
        <taxon>Pseudomonadati</taxon>
        <taxon>Pseudomonadota</taxon>
        <taxon>Alphaproteobacteria</taxon>
        <taxon>Acetobacterales</taxon>
        <taxon>Acetobacteraceae</taxon>
        <taxon>Endosaccharibacter</taxon>
    </lineage>
</organism>
<proteinExistence type="predicted"/>
<evidence type="ECO:0008006" key="3">
    <source>
        <dbReference type="Google" id="ProtNLM"/>
    </source>
</evidence>
<dbReference type="EMBL" id="JAMSKV010000005">
    <property type="protein sequence ID" value="MCQ8278245.1"/>
    <property type="molecule type" value="Genomic_DNA"/>
</dbReference>
<comment type="caution">
    <text evidence="1">The sequence shown here is derived from an EMBL/GenBank/DDBJ whole genome shotgun (WGS) entry which is preliminary data.</text>
</comment>
<evidence type="ECO:0000313" key="1">
    <source>
        <dbReference type="EMBL" id="MCQ8278245.1"/>
    </source>
</evidence>
<accession>A0ABT1W5T2</accession>
<keyword evidence="2" id="KW-1185">Reference proteome</keyword>